<feature type="region of interest" description="Disordered" evidence="1">
    <location>
        <begin position="904"/>
        <end position="1003"/>
    </location>
</feature>
<feature type="compositionally biased region" description="Polar residues" evidence="1">
    <location>
        <begin position="929"/>
        <end position="951"/>
    </location>
</feature>
<feature type="region of interest" description="Disordered" evidence="1">
    <location>
        <begin position="1"/>
        <end position="20"/>
    </location>
</feature>
<feature type="region of interest" description="Disordered" evidence="1">
    <location>
        <begin position="678"/>
        <end position="882"/>
    </location>
</feature>
<organism evidence="2 3">
    <name type="scientific">Cryptococcus floricola</name>
    <dbReference type="NCBI Taxonomy" id="2591691"/>
    <lineage>
        <taxon>Eukaryota</taxon>
        <taxon>Fungi</taxon>
        <taxon>Dikarya</taxon>
        <taxon>Basidiomycota</taxon>
        <taxon>Agaricomycotina</taxon>
        <taxon>Tremellomycetes</taxon>
        <taxon>Tremellales</taxon>
        <taxon>Cryptococcaceae</taxon>
        <taxon>Cryptococcus</taxon>
    </lineage>
</organism>
<feature type="compositionally biased region" description="Low complexity" evidence="1">
    <location>
        <begin position="763"/>
        <end position="777"/>
    </location>
</feature>
<feature type="compositionally biased region" description="Low complexity" evidence="1">
    <location>
        <begin position="591"/>
        <end position="625"/>
    </location>
</feature>
<sequence length="1056" mass="115591">MQPGPRMVVPTAPHLQHGMNPPMDSNSLQQQHMVMMGQNGQRIAFDPNNMSDEHRAIFEGQIRLQQAQQQAQAQQQGREAKVAGQRTLGVATPQQTPRHMMQHPQLLQSLQSQGIRQVMTAQGAVMFLDAQGRQVHINQGWQGDPRQPMTMQQQQSMTQQQHHAMQQQQHLMAQMQPQMQQQQQQQQQPQQQQQMAQQLYTPQQTQMMQRPQVMHQQQAMQNQQAAQQRASQPPSVRPPAASLPTPSLLQVPPPPVMKQRPVHDASRSASPMPPHMRMPQQQHPQPATHMQPSSSAIAGVGQSPAILPARASTIQPSMSENHLQTQSVPPQSHPQQAVAQTITIPPQQTPQLEPMRWSKTMVLSSQQRLERWKQKTARLESMLADAKLGLAEMEKEEHDGKKRAESRATDPKAEFEREVLGYLRRAGYESAVAALEGEMKQPAGEKEVIKSSPKSSPNANAQASSSTPAEPNSAKEVPETDSIFGTEVGEEGKMDVDKEKAENGEASKDLGELFTWWILYQDTRVLLANKPHLFQPPSSLAVTSAQPDSSSATAIAISAPSSARPHPGQHLNGVVPNEAQLKLQQAEEMRQAQQAHIAAQQESLRRQAAGQGQPQHQQPGQPQHQPEQRVLVQIGGQNHSLTQEEYQRLVQQNQQQQQFLAQQQHHQQQQQMMMSNGQMYPGQVQHPHSSPSKRKRELEEAAAANKHPKIGGQQPTPEEHRKQAMDLARSVSGQMTPQMGHNYDPDQSPAGQLSDRRTSLSEAQRQYAATQAAYARQNLERTSVGNSPATFNGVSPAQLGQSPMGGSPAQGHDGANGINQAPTPASAKGKKGKSALVIDTEVTPAESDAPPSATPRGRKTPGTGKRPPRAAAEKTVKGKKVRLANSAGLQDQWQQWLTLIPQFQGKRGTANNATGSTPGQEGEEPQTPAVAQTPGSPQTQVYQLPAQTPSEEQPPLDPQLTSSAVSQPAPTQIPDQSQPSQPPSQHQGLPPSHNQFEAPAFEFDDSNDLFKMLDFSGGEGGGGFDGADVFNFDGFAFPGVGGEGQEDWQAIESSSR</sequence>
<feature type="region of interest" description="Disordered" evidence="1">
    <location>
        <begin position="585"/>
        <end position="627"/>
    </location>
</feature>
<feature type="compositionally biased region" description="Polar residues" evidence="1">
    <location>
        <begin position="959"/>
        <end position="969"/>
    </location>
</feature>
<feature type="compositionally biased region" description="Low complexity" evidence="1">
    <location>
        <begin position="277"/>
        <end position="286"/>
    </location>
</feature>
<feature type="compositionally biased region" description="Basic and acidic residues" evidence="1">
    <location>
        <begin position="490"/>
        <end position="503"/>
    </location>
</feature>
<comment type="caution">
    <text evidence="2">The sequence shown here is derived from an EMBL/GenBank/DDBJ whole genome shotgun (WGS) entry which is preliminary data.</text>
</comment>
<feature type="compositionally biased region" description="Polar residues" evidence="1">
    <location>
        <begin position="909"/>
        <end position="919"/>
    </location>
</feature>
<feature type="compositionally biased region" description="Low complexity" evidence="1">
    <location>
        <begin position="450"/>
        <end position="466"/>
    </location>
</feature>
<dbReference type="AlphaFoldDB" id="A0A5D3B115"/>
<evidence type="ECO:0008006" key="4">
    <source>
        <dbReference type="Google" id="ProtNLM"/>
    </source>
</evidence>
<dbReference type="EMBL" id="NIDF01000012">
    <property type="protein sequence ID" value="TYJ57437.1"/>
    <property type="molecule type" value="Genomic_DNA"/>
</dbReference>
<protein>
    <recommendedName>
        <fullName evidence="4">LisH domain-containing protein</fullName>
    </recommendedName>
</protein>
<proteinExistence type="predicted"/>
<keyword evidence="3" id="KW-1185">Reference proteome</keyword>
<feature type="compositionally biased region" description="Basic and acidic residues" evidence="1">
    <location>
        <begin position="439"/>
        <end position="449"/>
    </location>
</feature>
<reference evidence="2 3" key="1">
    <citation type="submission" date="2017-05" db="EMBL/GenBank/DDBJ databases">
        <title>The Genome Sequence of Tsuchiyaea wingfieldii DSM 27421.</title>
        <authorList>
            <person name="Cuomo C."/>
            <person name="Passer A."/>
            <person name="Billmyre B."/>
            <person name="Heitman J."/>
        </authorList>
    </citation>
    <scope>NUCLEOTIDE SEQUENCE [LARGE SCALE GENOMIC DNA]</scope>
    <source>
        <strain evidence="2 3">DSM 27421</strain>
    </source>
</reference>
<evidence type="ECO:0000256" key="1">
    <source>
        <dbReference type="SAM" id="MobiDB-lite"/>
    </source>
</evidence>
<feature type="compositionally biased region" description="Basic and acidic residues" evidence="1">
    <location>
        <begin position="392"/>
        <end position="415"/>
    </location>
</feature>
<feature type="region of interest" description="Disordered" evidence="1">
    <location>
        <begin position="317"/>
        <end position="338"/>
    </location>
</feature>
<feature type="compositionally biased region" description="Polar residues" evidence="1">
    <location>
        <begin position="780"/>
        <end position="801"/>
    </location>
</feature>
<evidence type="ECO:0000313" key="3">
    <source>
        <dbReference type="Proteomes" id="UP000322245"/>
    </source>
</evidence>
<feature type="compositionally biased region" description="Low complexity" evidence="1">
    <location>
        <begin position="147"/>
        <end position="250"/>
    </location>
</feature>
<evidence type="ECO:0000313" key="2">
    <source>
        <dbReference type="EMBL" id="TYJ57437.1"/>
    </source>
</evidence>
<accession>A0A5D3B115</accession>
<gene>
    <name evidence="2" type="ORF">B9479_001753</name>
</gene>
<feature type="compositionally biased region" description="Low complexity" evidence="1">
    <location>
        <begin position="970"/>
        <end position="992"/>
    </location>
</feature>
<name>A0A5D3B115_9TREE</name>
<feature type="region of interest" description="Disordered" evidence="1">
    <location>
        <begin position="139"/>
        <end position="298"/>
    </location>
</feature>
<dbReference type="Proteomes" id="UP000322245">
    <property type="component" value="Unassembled WGS sequence"/>
</dbReference>
<feature type="region of interest" description="Disordered" evidence="1">
    <location>
        <begin position="390"/>
        <end position="415"/>
    </location>
</feature>
<feature type="region of interest" description="Disordered" evidence="1">
    <location>
        <begin position="439"/>
        <end position="503"/>
    </location>
</feature>